<accession>A0A9D1MC83</accession>
<evidence type="ECO:0000259" key="1">
    <source>
        <dbReference type="PROSITE" id="PS51154"/>
    </source>
</evidence>
<dbReference type="Pfam" id="PF01661">
    <property type="entry name" value="Macro"/>
    <property type="match status" value="1"/>
</dbReference>
<dbReference type="PANTHER" id="PTHR11106">
    <property type="entry name" value="GANGLIOSIDE INDUCED DIFFERENTIATION ASSOCIATED PROTEIN 2-RELATED"/>
    <property type="match status" value="1"/>
</dbReference>
<dbReference type="InterPro" id="IPR043472">
    <property type="entry name" value="Macro_dom-like"/>
</dbReference>
<reference evidence="2" key="2">
    <citation type="journal article" date="2021" name="PeerJ">
        <title>Extensive microbial diversity within the chicken gut microbiome revealed by metagenomics and culture.</title>
        <authorList>
            <person name="Gilroy R."/>
            <person name="Ravi A."/>
            <person name="Getino M."/>
            <person name="Pursley I."/>
            <person name="Horton D.L."/>
            <person name="Alikhan N.F."/>
            <person name="Baker D."/>
            <person name="Gharbi K."/>
            <person name="Hall N."/>
            <person name="Watson M."/>
            <person name="Adriaenssens E.M."/>
            <person name="Foster-Nyarko E."/>
            <person name="Jarju S."/>
            <person name="Secka A."/>
            <person name="Antonio M."/>
            <person name="Oren A."/>
            <person name="Chaudhuri R.R."/>
            <person name="La Ragione R."/>
            <person name="Hildebrand F."/>
            <person name="Pallen M.J."/>
        </authorList>
    </citation>
    <scope>NUCLEOTIDE SEQUENCE</scope>
    <source>
        <strain evidence="2">USAMLcec3-3695</strain>
    </source>
</reference>
<sequence>MTQNEKLEYLIRYLLSESERYSDIKLPETDAERKQLLRSLMNVRPPQAVSKKFLKVQDEYLRCETSAKGITDAEKLAPVRGRMCLWKGDITTLRCGAIVNAANSGMTGCYYPCHGCIDNAIHTYAGVQLRLRCAEMMEEQGYPEPTGSAKVTDAYNLPCEYIIHTVGPIVRGRLREADCDMLRSCYLECLKAAEENGIASVAFCCISTGEFRFPNERAAEIAVDTVEEYLKNSKIERVIFNVFKGTDLSIYKRILTERGGAEIKAQ</sequence>
<dbReference type="Proteomes" id="UP000824109">
    <property type="component" value="Unassembled WGS sequence"/>
</dbReference>
<protein>
    <submittedName>
        <fullName evidence="2">Protein-ADP-ribose hydrolase</fullName>
    </submittedName>
</protein>
<dbReference type="InterPro" id="IPR002589">
    <property type="entry name" value="Macro_dom"/>
</dbReference>
<dbReference type="PANTHER" id="PTHR11106:SF27">
    <property type="entry name" value="MACRO DOMAIN-CONTAINING PROTEIN"/>
    <property type="match status" value="1"/>
</dbReference>
<reference evidence="2" key="1">
    <citation type="submission" date="2020-10" db="EMBL/GenBank/DDBJ databases">
        <authorList>
            <person name="Gilroy R."/>
        </authorList>
    </citation>
    <scope>NUCLEOTIDE SEQUENCE</scope>
    <source>
        <strain evidence="2">USAMLcec3-3695</strain>
    </source>
</reference>
<feature type="domain" description="Macro" evidence="1">
    <location>
        <begin position="70"/>
        <end position="259"/>
    </location>
</feature>
<dbReference type="SMART" id="SM00506">
    <property type="entry name" value="A1pp"/>
    <property type="match status" value="1"/>
</dbReference>
<keyword evidence="2" id="KW-0378">Hydrolase</keyword>
<organism evidence="2 3">
    <name type="scientific">Candidatus Ornithomonoglobus merdipullorum</name>
    <dbReference type="NCBI Taxonomy" id="2840895"/>
    <lineage>
        <taxon>Bacteria</taxon>
        <taxon>Bacillati</taxon>
        <taxon>Bacillota</taxon>
        <taxon>Clostridia</taxon>
        <taxon>Candidatus Ornithomonoglobus</taxon>
    </lineage>
</organism>
<dbReference type="AlphaFoldDB" id="A0A9D1MC83"/>
<proteinExistence type="predicted"/>
<dbReference type="NCBIfam" id="NF003163">
    <property type="entry name" value="PRK04143.1"/>
    <property type="match status" value="1"/>
</dbReference>
<dbReference type="EMBL" id="DVNB01000072">
    <property type="protein sequence ID" value="HIU57509.1"/>
    <property type="molecule type" value="Genomic_DNA"/>
</dbReference>
<dbReference type="PROSITE" id="PS51154">
    <property type="entry name" value="MACRO"/>
    <property type="match status" value="1"/>
</dbReference>
<dbReference type="Gene3D" id="3.40.220.10">
    <property type="entry name" value="Leucine Aminopeptidase, subunit E, domain 1"/>
    <property type="match status" value="1"/>
</dbReference>
<dbReference type="SUPFAM" id="SSF52949">
    <property type="entry name" value="Macro domain-like"/>
    <property type="match status" value="1"/>
</dbReference>
<name>A0A9D1MC83_9FIRM</name>
<dbReference type="CDD" id="cd02908">
    <property type="entry name" value="Macro_OAADPr_deacetylase"/>
    <property type="match status" value="1"/>
</dbReference>
<dbReference type="GO" id="GO:0016787">
    <property type="term" value="F:hydrolase activity"/>
    <property type="evidence" value="ECO:0007669"/>
    <property type="project" value="UniProtKB-KW"/>
</dbReference>
<evidence type="ECO:0000313" key="3">
    <source>
        <dbReference type="Proteomes" id="UP000824109"/>
    </source>
</evidence>
<evidence type="ECO:0000313" key="2">
    <source>
        <dbReference type="EMBL" id="HIU57509.1"/>
    </source>
</evidence>
<gene>
    <name evidence="2" type="ORF">IAA61_06820</name>
</gene>
<comment type="caution">
    <text evidence="2">The sequence shown here is derived from an EMBL/GenBank/DDBJ whole genome shotgun (WGS) entry which is preliminary data.</text>
</comment>